<dbReference type="EMBL" id="JBBNGE010000008">
    <property type="protein sequence ID" value="MEQ2507347.1"/>
    <property type="molecule type" value="Genomic_DNA"/>
</dbReference>
<keyword evidence="3" id="KW-1185">Reference proteome</keyword>
<gene>
    <name evidence="2" type="ORF">AAAT87_03505</name>
</gene>
<dbReference type="RefSeq" id="WP_349225626.1">
    <property type="nucleotide sequence ID" value="NZ_JBBNFG020000004.1"/>
</dbReference>
<evidence type="ECO:0000256" key="1">
    <source>
        <dbReference type="SAM" id="Phobius"/>
    </source>
</evidence>
<evidence type="ECO:0000313" key="2">
    <source>
        <dbReference type="EMBL" id="MEQ2507347.1"/>
    </source>
</evidence>
<evidence type="ECO:0000313" key="3">
    <source>
        <dbReference type="Proteomes" id="UP001465717"/>
    </source>
</evidence>
<proteinExistence type="predicted"/>
<feature type="transmembrane region" description="Helical" evidence="1">
    <location>
        <begin position="63"/>
        <end position="87"/>
    </location>
</feature>
<keyword evidence="1" id="KW-0472">Membrane</keyword>
<name>A0ABV1FW73_9BACT</name>
<dbReference type="Proteomes" id="UP001465717">
    <property type="component" value="Unassembled WGS sequence"/>
</dbReference>
<protein>
    <submittedName>
        <fullName evidence="2">Uncharacterized protein</fullName>
    </submittedName>
</protein>
<comment type="caution">
    <text evidence="2">The sequence shown here is derived from an EMBL/GenBank/DDBJ whole genome shotgun (WGS) entry which is preliminary data.</text>
</comment>
<sequence>MFTTLAIMVFTWGVALYYIGYDYGGTHTNTFTLMLRSVLSSFEMFLSKSNLIGIANNCKDSELYMFCFAIIHALALTISTLFAVLCFGKRILYWYRGFKWRLIDSDDITNVFWGLNERSFVLAHDITKSSDKKERFIFVDFPLQEESPSKGQSFSGILGLFSYKINALRKISGLRNCIMMRSSLRPSSVQDTNVDFFDAMNIYRLKQILDKSTRVRFFLLTTDEDANLKAAINMLNKNVCANAKLTIYCSSRKNMLNRLIEERWENKLKLIDDSRVAVTQLKMEPDKMHHPIDFVDIDKGQGCVTSKFKAMIVGFGSTGQDALRFLYEYSAFADKDGNKSPVEIHIIDNNLSAVKGKFWQEVPGMDMLVDKEVFFHDISAGSVEFDKFLNANIERMNYIVVAAGSDETNMDIASMIMDKALLYRKKKMSHFKVFVRMYSDNSIVKFDAAVKVYKEFCSGNEYAPLEYFGNTKELYCYNIIVKNHYEEEAVKFYNSYCKAVGSKTTWDERREKEITKLGKIYGKRSLRRKEGQDKANCQHCYTKMKLLNITERQVSLSLPNWKKDKSIIDIDKEEITPWLISLYNVSICEHLRWNASHIMLGYVPMTAEVQKLVSGTCDEVTKQHSCIRDWKELDCETQSYDYEVVKTTVLMAQ</sequence>
<organism evidence="2 3">
    <name type="scientific">Segatella sinensis</name>
    <dbReference type="NCBI Taxonomy" id="3085167"/>
    <lineage>
        <taxon>Bacteria</taxon>
        <taxon>Pseudomonadati</taxon>
        <taxon>Bacteroidota</taxon>
        <taxon>Bacteroidia</taxon>
        <taxon>Bacteroidales</taxon>
        <taxon>Prevotellaceae</taxon>
        <taxon>Segatella</taxon>
    </lineage>
</organism>
<keyword evidence="1" id="KW-1133">Transmembrane helix</keyword>
<reference evidence="2 3" key="1">
    <citation type="submission" date="2024-04" db="EMBL/GenBank/DDBJ databases">
        <title>Human intestinal bacterial collection.</title>
        <authorList>
            <person name="Pauvert C."/>
            <person name="Hitch T.C.A."/>
            <person name="Clavel T."/>
        </authorList>
    </citation>
    <scope>NUCLEOTIDE SEQUENCE [LARGE SCALE GENOMIC DNA]</scope>
    <source>
        <strain evidence="2 3">CLA-AA-H174</strain>
    </source>
</reference>
<accession>A0ABV1FW73</accession>
<feature type="transmembrane region" description="Helical" evidence="1">
    <location>
        <begin position="5"/>
        <end position="21"/>
    </location>
</feature>
<keyword evidence="1" id="KW-0812">Transmembrane</keyword>
<dbReference type="Gene3D" id="3.40.50.720">
    <property type="entry name" value="NAD(P)-binding Rossmann-like Domain"/>
    <property type="match status" value="1"/>
</dbReference>